<dbReference type="GO" id="GO:0003991">
    <property type="term" value="F:acetylglutamate kinase activity"/>
    <property type="evidence" value="ECO:0007669"/>
    <property type="project" value="UniProtKB-UniRule"/>
</dbReference>
<evidence type="ECO:0000256" key="5">
    <source>
        <dbReference type="ARBA" id="ARBA00022741"/>
    </source>
</evidence>
<protein>
    <recommendedName>
        <fullName evidence="9">Acetylglutamate kinase</fullName>
        <ecNumber evidence="9">2.7.2.8</ecNumber>
    </recommendedName>
    <alternativeName>
        <fullName evidence="9">N-acetyl-L-glutamate 5-phosphotransferase</fullName>
    </alternativeName>
    <alternativeName>
        <fullName evidence="9">NAG kinase</fullName>
        <shortName evidence="9">NAGK</shortName>
    </alternativeName>
</protein>
<dbReference type="PANTHER" id="PTHR23342:SF0">
    <property type="entry name" value="N-ACETYLGLUTAMATE SYNTHASE, MITOCHONDRIAL"/>
    <property type="match status" value="1"/>
</dbReference>
<evidence type="ECO:0000259" key="10">
    <source>
        <dbReference type="Pfam" id="PF00696"/>
    </source>
</evidence>
<dbReference type="InterPro" id="IPR037528">
    <property type="entry name" value="ArgB"/>
</dbReference>
<keyword evidence="9" id="KW-0963">Cytoplasm</keyword>
<comment type="function">
    <text evidence="9">Catalyzes the ATP-dependent phosphorylation of N-acetyl-L-glutamate.</text>
</comment>
<keyword evidence="6 9" id="KW-0418">Kinase</keyword>
<dbReference type="EMBL" id="JAABOQ010000002">
    <property type="protein sequence ID" value="NER16394.1"/>
    <property type="molecule type" value="Genomic_DNA"/>
</dbReference>
<dbReference type="HAMAP" id="MF_00082">
    <property type="entry name" value="ArgB"/>
    <property type="match status" value="1"/>
</dbReference>
<dbReference type="Proteomes" id="UP000474296">
    <property type="component" value="Unassembled WGS sequence"/>
</dbReference>
<dbReference type="PIRSF" id="PIRSF000728">
    <property type="entry name" value="NAGK"/>
    <property type="match status" value="1"/>
</dbReference>
<keyword evidence="4 9" id="KW-0808">Transferase</keyword>
<organism evidence="11 12">
    <name type="scientific">Spongiivirga citrea</name>
    <dbReference type="NCBI Taxonomy" id="1481457"/>
    <lineage>
        <taxon>Bacteria</taxon>
        <taxon>Pseudomonadati</taxon>
        <taxon>Bacteroidota</taxon>
        <taxon>Flavobacteriia</taxon>
        <taxon>Flavobacteriales</taxon>
        <taxon>Flavobacteriaceae</taxon>
        <taxon>Spongiivirga</taxon>
    </lineage>
</organism>
<keyword evidence="3 9" id="KW-0028">Amino-acid biosynthesis</keyword>
<feature type="binding site" evidence="9">
    <location>
        <begin position="41"/>
        <end position="42"/>
    </location>
    <ligand>
        <name>substrate</name>
    </ligand>
</feature>
<dbReference type="RefSeq" id="WP_164029669.1">
    <property type="nucleotide sequence ID" value="NZ_JAABOQ010000002.1"/>
</dbReference>
<feature type="binding site" evidence="9">
    <location>
        <position position="63"/>
    </location>
    <ligand>
        <name>substrate</name>
    </ligand>
</feature>
<dbReference type="UniPathway" id="UPA00068">
    <property type="reaction ID" value="UER00107"/>
</dbReference>
<comment type="caution">
    <text evidence="11">The sequence shown here is derived from an EMBL/GenBank/DDBJ whole genome shotgun (WGS) entry which is preliminary data.</text>
</comment>
<evidence type="ECO:0000256" key="8">
    <source>
        <dbReference type="ARBA" id="ARBA00048141"/>
    </source>
</evidence>
<dbReference type="GO" id="GO:0042450">
    <property type="term" value="P:L-arginine biosynthetic process via ornithine"/>
    <property type="evidence" value="ECO:0007669"/>
    <property type="project" value="UniProtKB-UniRule"/>
</dbReference>
<keyword evidence="2 9" id="KW-0055">Arginine biosynthesis</keyword>
<keyword evidence="7 9" id="KW-0067">ATP-binding</keyword>
<dbReference type="InterPro" id="IPR001048">
    <property type="entry name" value="Asp/Glu/Uridylate_kinase"/>
</dbReference>
<evidence type="ECO:0000313" key="12">
    <source>
        <dbReference type="Proteomes" id="UP000474296"/>
    </source>
</evidence>
<dbReference type="Pfam" id="PF00696">
    <property type="entry name" value="AA_kinase"/>
    <property type="match status" value="1"/>
</dbReference>
<name>A0A6M0CK69_9FLAO</name>
<comment type="similarity">
    <text evidence="9">Belongs to the acetylglutamate kinase family. ArgB subfamily.</text>
</comment>
<evidence type="ECO:0000256" key="1">
    <source>
        <dbReference type="ARBA" id="ARBA00004828"/>
    </source>
</evidence>
<evidence type="ECO:0000256" key="2">
    <source>
        <dbReference type="ARBA" id="ARBA00022571"/>
    </source>
</evidence>
<dbReference type="EC" id="2.7.2.8" evidence="9"/>
<evidence type="ECO:0000256" key="3">
    <source>
        <dbReference type="ARBA" id="ARBA00022605"/>
    </source>
</evidence>
<feature type="site" description="Transition state stabilizer" evidence="9">
    <location>
        <position position="9"/>
    </location>
</feature>
<evidence type="ECO:0000256" key="4">
    <source>
        <dbReference type="ARBA" id="ARBA00022679"/>
    </source>
</evidence>
<dbReference type="AlphaFoldDB" id="A0A6M0CK69"/>
<gene>
    <name evidence="9 11" type="primary">argB</name>
    <name evidence="11" type="ORF">GWK10_04190</name>
</gene>
<comment type="catalytic activity">
    <reaction evidence="8 9">
        <text>N-acetyl-L-glutamate + ATP = N-acetyl-L-glutamyl 5-phosphate + ADP</text>
        <dbReference type="Rhea" id="RHEA:14629"/>
        <dbReference type="ChEBI" id="CHEBI:30616"/>
        <dbReference type="ChEBI" id="CHEBI:44337"/>
        <dbReference type="ChEBI" id="CHEBI:57936"/>
        <dbReference type="ChEBI" id="CHEBI:456216"/>
        <dbReference type="EC" id="2.7.2.8"/>
    </reaction>
</comment>
<dbReference type="Gene3D" id="3.40.1160.10">
    <property type="entry name" value="Acetylglutamate kinase-like"/>
    <property type="match status" value="1"/>
</dbReference>
<dbReference type="GO" id="GO:0005524">
    <property type="term" value="F:ATP binding"/>
    <property type="evidence" value="ECO:0007669"/>
    <property type="project" value="UniProtKB-UniRule"/>
</dbReference>
<dbReference type="SUPFAM" id="SSF53633">
    <property type="entry name" value="Carbamate kinase-like"/>
    <property type="match status" value="1"/>
</dbReference>
<dbReference type="InterPro" id="IPR004662">
    <property type="entry name" value="AcgluKinase_fam"/>
</dbReference>
<dbReference type="InterPro" id="IPR036393">
    <property type="entry name" value="AceGlu_kinase-like_sf"/>
</dbReference>
<evidence type="ECO:0000313" key="11">
    <source>
        <dbReference type="EMBL" id="NER16394.1"/>
    </source>
</evidence>
<dbReference type="PANTHER" id="PTHR23342">
    <property type="entry name" value="N-ACETYLGLUTAMATE SYNTHASE"/>
    <property type="match status" value="1"/>
</dbReference>
<feature type="domain" description="Aspartate/glutamate/uridylate kinase" evidence="10">
    <location>
        <begin position="5"/>
        <end position="243"/>
    </location>
</feature>
<evidence type="ECO:0000256" key="7">
    <source>
        <dbReference type="ARBA" id="ARBA00022840"/>
    </source>
</evidence>
<evidence type="ECO:0000256" key="6">
    <source>
        <dbReference type="ARBA" id="ARBA00022777"/>
    </source>
</evidence>
<dbReference type="CDD" id="cd04238">
    <property type="entry name" value="AAK_NAGK-like"/>
    <property type="match status" value="1"/>
</dbReference>
<sequence length="263" mass="28710">MKPRLKVVKIGGNIIENEEELSHFLTDFTKLEGPKILVHGGGKAASKLSEKMGITPNMVNGRRITDADALEVIIMTYAGKINKNIVSLLQKNKTDAIGLSGADGGIIKAVKRPVRKIDYGFVGDIQSVNGDRLNEFIASGLIPIICPISMTEEGQLLNTNADTIASEVAAAMQAFYETQLVYIFEKKGVLRSIDDEDSVIEHIDGDSYFKLLEEGIIADGMLPKLKNSFDALKKNVSKVLIGNSTLITTKQDKHTTITYQNAE</sequence>
<reference evidence="11 12" key="1">
    <citation type="submission" date="2020-01" db="EMBL/GenBank/DDBJ databases">
        <title>Spongiivirga citrea KCTC 32990T.</title>
        <authorList>
            <person name="Wang G."/>
        </authorList>
    </citation>
    <scope>NUCLEOTIDE SEQUENCE [LARGE SCALE GENOMIC DNA]</scope>
    <source>
        <strain evidence="11 12">KCTC 32990</strain>
    </source>
</reference>
<keyword evidence="12" id="KW-1185">Reference proteome</keyword>
<comment type="subcellular location">
    <subcellularLocation>
        <location evidence="9">Cytoplasm</location>
    </subcellularLocation>
</comment>
<proteinExistence type="inferred from homology"/>
<feature type="site" description="Transition state stabilizer" evidence="9">
    <location>
        <position position="224"/>
    </location>
</feature>
<accession>A0A6M0CK69</accession>
<keyword evidence="5 9" id="KW-0547">Nucleotide-binding</keyword>
<comment type="pathway">
    <text evidence="1 9">Amino-acid biosynthesis; L-arginine biosynthesis; N(2)-acetyl-L-ornithine from L-glutamate: step 2/4.</text>
</comment>
<dbReference type="GO" id="GO:0005737">
    <property type="term" value="C:cytoplasm"/>
    <property type="evidence" value="ECO:0007669"/>
    <property type="project" value="UniProtKB-SubCell"/>
</dbReference>
<evidence type="ECO:0000256" key="9">
    <source>
        <dbReference type="HAMAP-Rule" id="MF_00082"/>
    </source>
</evidence>
<dbReference type="NCBIfam" id="TIGR00761">
    <property type="entry name" value="argB"/>
    <property type="match status" value="1"/>
</dbReference>
<feature type="binding site" evidence="9">
    <location>
        <position position="158"/>
    </location>
    <ligand>
        <name>substrate</name>
    </ligand>
</feature>